<dbReference type="EMBL" id="MLAK01000002">
    <property type="protein sequence ID" value="OHT17462.1"/>
    <property type="molecule type" value="Genomic_DNA"/>
</dbReference>
<name>A0A1J4L687_9EUKA</name>
<protein>
    <recommendedName>
        <fullName evidence="10">intramembrane prenyl-peptidase Rce1</fullName>
        <ecNumber evidence="10">3.4.26.1</ecNumber>
    </recommendedName>
</protein>
<keyword evidence="7 11" id="KW-1133">Transmembrane helix</keyword>
<feature type="domain" description="CAAX prenyl protease 2/Lysostaphin resistance protein A-like" evidence="12">
    <location>
        <begin position="121"/>
        <end position="214"/>
    </location>
</feature>
<evidence type="ECO:0000313" key="13">
    <source>
        <dbReference type="EMBL" id="OHT17462.1"/>
    </source>
</evidence>
<evidence type="ECO:0000256" key="4">
    <source>
        <dbReference type="ARBA" id="ARBA00022692"/>
    </source>
</evidence>
<dbReference type="PANTHER" id="PTHR13046:SF0">
    <property type="entry name" value="CAAX PRENYL PROTEASE 2"/>
    <property type="match status" value="1"/>
</dbReference>
<dbReference type="Proteomes" id="UP000179807">
    <property type="component" value="Unassembled WGS sequence"/>
</dbReference>
<feature type="transmembrane region" description="Helical" evidence="11">
    <location>
        <begin position="174"/>
        <end position="193"/>
    </location>
</feature>
<evidence type="ECO:0000256" key="11">
    <source>
        <dbReference type="SAM" id="Phobius"/>
    </source>
</evidence>
<accession>A0A1J4L687</accession>
<comment type="similarity">
    <text evidence="2">Belongs to the peptidase U48 family.</text>
</comment>
<evidence type="ECO:0000313" key="14">
    <source>
        <dbReference type="Proteomes" id="UP000179807"/>
    </source>
</evidence>
<feature type="transmembrane region" description="Helical" evidence="11">
    <location>
        <begin position="67"/>
        <end position="90"/>
    </location>
</feature>
<evidence type="ECO:0000256" key="7">
    <source>
        <dbReference type="ARBA" id="ARBA00022989"/>
    </source>
</evidence>
<evidence type="ECO:0000256" key="10">
    <source>
        <dbReference type="ARBA" id="ARBA00049729"/>
    </source>
</evidence>
<dbReference type="GO" id="GO:0071586">
    <property type="term" value="P:CAAX-box protein processing"/>
    <property type="evidence" value="ECO:0007669"/>
    <property type="project" value="InterPro"/>
</dbReference>
<evidence type="ECO:0000256" key="6">
    <source>
        <dbReference type="ARBA" id="ARBA00022824"/>
    </source>
</evidence>
<keyword evidence="6" id="KW-0256">Endoplasmic reticulum</keyword>
<dbReference type="AlphaFoldDB" id="A0A1J4L687"/>
<dbReference type="InterPro" id="IPR003675">
    <property type="entry name" value="Rce1/LyrA-like_dom"/>
</dbReference>
<dbReference type="InterPro" id="IPR039731">
    <property type="entry name" value="Rce1"/>
</dbReference>
<keyword evidence="4 11" id="KW-0812">Transmembrane</keyword>
<comment type="catalytic activity">
    <reaction evidence="9">
        <text>Hydrolyzes the peptide bond -P2-(S-farnesyl or geranylgeranyl)C-P1'-P2'-P3'-COOH where P1' and P2' are amino acids with aliphatic sidechains and P3' is any C-terminal residue.</text>
        <dbReference type="EC" id="3.4.26.1"/>
    </reaction>
</comment>
<gene>
    <name evidence="13" type="ORF">TRFO_02472</name>
</gene>
<comment type="caution">
    <text evidence="13">The sequence shown here is derived from an EMBL/GenBank/DDBJ whole genome shotgun (WGS) entry which is preliminary data.</text>
</comment>
<proteinExistence type="inferred from homology"/>
<keyword evidence="8 11" id="KW-0472">Membrane</keyword>
<evidence type="ECO:0000256" key="3">
    <source>
        <dbReference type="ARBA" id="ARBA00022670"/>
    </source>
</evidence>
<evidence type="ECO:0000256" key="9">
    <source>
        <dbReference type="ARBA" id="ARBA00047280"/>
    </source>
</evidence>
<keyword evidence="5" id="KW-0378">Hydrolase</keyword>
<dbReference type="OrthoDB" id="271604at2759"/>
<organism evidence="13 14">
    <name type="scientific">Tritrichomonas foetus</name>
    <dbReference type="NCBI Taxonomy" id="1144522"/>
    <lineage>
        <taxon>Eukaryota</taxon>
        <taxon>Metamonada</taxon>
        <taxon>Parabasalia</taxon>
        <taxon>Tritrichomonadida</taxon>
        <taxon>Tritrichomonadidae</taxon>
        <taxon>Tritrichomonas</taxon>
    </lineage>
</organism>
<evidence type="ECO:0000256" key="8">
    <source>
        <dbReference type="ARBA" id="ARBA00023136"/>
    </source>
</evidence>
<reference evidence="13" key="1">
    <citation type="submission" date="2016-10" db="EMBL/GenBank/DDBJ databases">
        <authorList>
            <person name="Benchimol M."/>
            <person name="Almeida L.G."/>
            <person name="Vasconcelos A.T."/>
            <person name="Perreira-Neves A."/>
            <person name="Rosa I.A."/>
            <person name="Tasca T."/>
            <person name="Bogo M.R."/>
            <person name="de Souza W."/>
        </authorList>
    </citation>
    <scope>NUCLEOTIDE SEQUENCE [LARGE SCALE GENOMIC DNA]</scope>
    <source>
        <strain evidence="13">K</strain>
    </source>
</reference>
<comment type="subcellular location">
    <subcellularLocation>
        <location evidence="1">Endoplasmic reticulum membrane</location>
        <topology evidence="1">Multi-pass membrane protein</topology>
    </subcellularLocation>
</comment>
<evidence type="ECO:0000256" key="5">
    <source>
        <dbReference type="ARBA" id="ARBA00022801"/>
    </source>
</evidence>
<dbReference type="VEuPathDB" id="TrichDB:TRFO_02472"/>
<evidence type="ECO:0000259" key="12">
    <source>
        <dbReference type="Pfam" id="PF02517"/>
    </source>
</evidence>
<evidence type="ECO:0000256" key="2">
    <source>
        <dbReference type="ARBA" id="ARBA00006897"/>
    </source>
</evidence>
<dbReference type="GO" id="GO:0005789">
    <property type="term" value="C:endoplasmic reticulum membrane"/>
    <property type="evidence" value="ECO:0007669"/>
    <property type="project" value="UniProtKB-SubCell"/>
</dbReference>
<feature type="transmembrane region" description="Helical" evidence="11">
    <location>
        <begin position="6"/>
        <end position="23"/>
    </location>
</feature>
<feature type="transmembrane region" description="Helical" evidence="11">
    <location>
        <begin position="35"/>
        <end position="55"/>
    </location>
</feature>
<dbReference type="Pfam" id="PF02517">
    <property type="entry name" value="Rce1-like"/>
    <property type="match status" value="1"/>
</dbReference>
<keyword evidence="14" id="KW-1185">Reference proteome</keyword>
<sequence>MNKIEAVSITVVYSFLVIAALYAHPYICPKVKLLYYRPAAIIVMAIISYFLLFYYDVYDQFYWFNAPYLSKCSIFSTVVLFLGPALQYFFDVDIDFKNQNSIKKYLRRQWKNFTSFECFKTLAIGPFTEEMIYRCFGCLIWKKGGMSDLSTIFLLSFLFGLSHLNKYFIEKHHIGVYIVQVVYTTLFGWWEAFVWQKTHSYLTCVFIHTFCNYMQFPDFNEALHWENPVQKIFIGIGYLFGLIYFFFSIGLIQTTKI</sequence>
<feature type="transmembrane region" description="Helical" evidence="11">
    <location>
        <begin position="149"/>
        <end position="168"/>
    </location>
</feature>
<dbReference type="RefSeq" id="XP_068370598.1">
    <property type="nucleotide sequence ID" value="XM_068490707.1"/>
</dbReference>
<feature type="transmembrane region" description="Helical" evidence="11">
    <location>
        <begin position="232"/>
        <end position="252"/>
    </location>
</feature>
<dbReference type="GO" id="GO:0004222">
    <property type="term" value="F:metalloendopeptidase activity"/>
    <property type="evidence" value="ECO:0007669"/>
    <property type="project" value="InterPro"/>
</dbReference>
<dbReference type="EC" id="3.4.26.1" evidence="10"/>
<keyword evidence="3" id="KW-0645">Protease</keyword>
<evidence type="ECO:0000256" key="1">
    <source>
        <dbReference type="ARBA" id="ARBA00004477"/>
    </source>
</evidence>
<dbReference type="GeneID" id="94825411"/>
<dbReference type="PANTHER" id="PTHR13046">
    <property type="entry name" value="PROTEASE U48 CAAX PRENYL PROTEASE RCE1"/>
    <property type="match status" value="1"/>
</dbReference>